<evidence type="ECO:0000313" key="2">
    <source>
        <dbReference type="Proteomes" id="UP001302652"/>
    </source>
</evidence>
<protein>
    <submittedName>
        <fullName evidence="1">PAAR domain-containing protein</fullName>
    </submittedName>
</protein>
<proteinExistence type="predicted"/>
<dbReference type="InterPro" id="IPR008727">
    <property type="entry name" value="PAAR_motif"/>
</dbReference>
<name>A0ABZ0ERD9_9BURK</name>
<keyword evidence="2" id="KW-1185">Reference proteome</keyword>
<dbReference type="Gene3D" id="2.60.200.60">
    <property type="match status" value="1"/>
</dbReference>
<dbReference type="RefSeq" id="WP_317021140.1">
    <property type="nucleotide sequence ID" value="NZ_CP136513.1"/>
</dbReference>
<dbReference type="EMBL" id="CP136513">
    <property type="protein sequence ID" value="WOD18939.1"/>
    <property type="molecule type" value="Genomic_DNA"/>
</dbReference>
<evidence type="ECO:0000313" key="1">
    <source>
        <dbReference type="EMBL" id="WOD18939.1"/>
    </source>
</evidence>
<dbReference type="Pfam" id="PF05488">
    <property type="entry name" value="PAAR_motif"/>
    <property type="match status" value="1"/>
</dbReference>
<reference evidence="1 2" key="1">
    <citation type="submission" date="2023-10" db="EMBL/GenBank/DDBJ databases">
        <title>Surface-active antibiotics is a multifunctional adaptation for post-fire microbes.</title>
        <authorList>
            <person name="Liu M.D."/>
            <person name="Du Y."/>
            <person name="Koupaei S.K."/>
            <person name="Kim N.R."/>
            <person name="Zhang W."/>
            <person name="Traxler M.F."/>
        </authorList>
    </citation>
    <scope>NUCLEOTIDE SEQUENCE [LARGE SCALE GENOMIC DNA]</scope>
    <source>
        <strain evidence="1 2">F3</strain>
    </source>
</reference>
<accession>A0ABZ0ERD9</accession>
<dbReference type="CDD" id="cd14744">
    <property type="entry name" value="PAAR_CT_2"/>
    <property type="match status" value="1"/>
</dbReference>
<organism evidence="1 2">
    <name type="scientific">Paraburkholderia kirstenboschensis</name>
    <dbReference type="NCBI Taxonomy" id="1245436"/>
    <lineage>
        <taxon>Bacteria</taxon>
        <taxon>Pseudomonadati</taxon>
        <taxon>Pseudomonadota</taxon>
        <taxon>Betaproteobacteria</taxon>
        <taxon>Burkholderiales</taxon>
        <taxon>Burkholderiaceae</taxon>
        <taxon>Paraburkholderia</taxon>
    </lineage>
</organism>
<dbReference type="Proteomes" id="UP001302652">
    <property type="component" value="Chromosome 1"/>
</dbReference>
<sequence length="87" mass="8818">MARQVIVVGDTMAPHGGTVITGSDVDSVDGKGIARQGDLVDCTEHGVNPIAEGDESSIFSGKPVALHGHRAECGCSLVSRTGTLSVS</sequence>
<gene>
    <name evidence="1" type="ORF">RW095_40400</name>
</gene>